<reference evidence="1 2" key="1">
    <citation type="journal article" date="2018" name="Microbiome">
        <title>Fine metagenomic profile of the Mediterranean stratified and mixed water columns revealed by assembly and recruitment.</title>
        <authorList>
            <person name="Haro-Moreno J.M."/>
            <person name="Lopez-Perez M."/>
            <person name="De La Torre J.R."/>
            <person name="Picazo A."/>
            <person name="Camacho A."/>
            <person name="Rodriguez-Valera F."/>
        </authorList>
    </citation>
    <scope>NUCLEOTIDE SEQUENCE [LARGE SCALE GENOMIC DNA]</scope>
    <source>
        <strain evidence="1">MED-G78</strain>
    </source>
</reference>
<comment type="caution">
    <text evidence="1">The sequence shown here is derived from an EMBL/GenBank/DDBJ whole genome shotgun (WGS) entry which is preliminary data.</text>
</comment>
<dbReference type="AlphaFoldDB" id="A0A368C148"/>
<name>A0A368C148_9GAMM</name>
<protein>
    <submittedName>
        <fullName evidence="1">Nuclear transport factor 2 family protein</fullName>
    </submittedName>
</protein>
<dbReference type="EMBL" id="QOPI01000024">
    <property type="protein sequence ID" value="RCL43309.1"/>
    <property type="molecule type" value="Genomic_DNA"/>
</dbReference>
<proteinExistence type="predicted"/>
<dbReference type="Proteomes" id="UP000252915">
    <property type="component" value="Unassembled WGS sequence"/>
</dbReference>
<gene>
    <name evidence="1" type="ORF">DBW92_03950</name>
</gene>
<dbReference type="Pfam" id="PF12893">
    <property type="entry name" value="Lumazine_bd_2"/>
    <property type="match status" value="1"/>
</dbReference>
<accession>A0A368C148</accession>
<sequence length="122" mass="13561">MSDKEKIEAGVQLYFDSLYESSEEKVRAIFHDAAMVSGYLPDGLHEMNLDEFAGFVASQQPSPKESGAEVLLEIVSCDIDGSTAAVQVRDGYLGMVFLDKLSFLKVDGEWKIYTKLFHVEST</sequence>
<dbReference type="InterPro" id="IPR039437">
    <property type="entry name" value="FrzH/put_lumazine-bd"/>
</dbReference>
<dbReference type="SUPFAM" id="SSF54427">
    <property type="entry name" value="NTF2-like"/>
    <property type="match status" value="1"/>
</dbReference>
<dbReference type="InterPro" id="IPR032710">
    <property type="entry name" value="NTF2-like_dom_sf"/>
</dbReference>
<evidence type="ECO:0000313" key="1">
    <source>
        <dbReference type="EMBL" id="RCL43309.1"/>
    </source>
</evidence>
<dbReference type="Gene3D" id="3.10.450.50">
    <property type="match status" value="1"/>
</dbReference>
<evidence type="ECO:0000313" key="2">
    <source>
        <dbReference type="Proteomes" id="UP000252915"/>
    </source>
</evidence>
<organism evidence="1 2">
    <name type="scientific">SAR86 cluster bacterium</name>
    <dbReference type="NCBI Taxonomy" id="2030880"/>
    <lineage>
        <taxon>Bacteria</taxon>
        <taxon>Pseudomonadati</taxon>
        <taxon>Pseudomonadota</taxon>
        <taxon>Gammaproteobacteria</taxon>
        <taxon>SAR86 cluster</taxon>
    </lineage>
</organism>